<keyword evidence="1" id="KW-0472">Membrane</keyword>
<dbReference type="OrthoDB" id="7161641at2"/>
<evidence type="ECO:0000256" key="1">
    <source>
        <dbReference type="SAM" id="Phobius"/>
    </source>
</evidence>
<dbReference type="EMBL" id="FOSL01000012">
    <property type="protein sequence ID" value="SFK77684.1"/>
    <property type="molecule type" value="Genomic_DNA"/>
</dbReference>
<dbReference type="Proteomes" id="UP000323300">
    <property type="component" value="Unassembled WGS sequence"/>
</dbReference>
<name>A0A1I4C934_9HYPH</name>
<evidence type="ECO:0008006" key="4">
    <source>
        <dbReference type="Google" id="ProtNLM"/>
    </source>
</evidence>
<organism evidence="2 3">
    <name type="scientific">Neomesorhizobium albiziae</name>
    <dbReference type="NCBI Taxonomy" id="335020"/>
    <lineage>
        <taxon>Bacteria</taxon>
        <taxon>Pseudomonadati</taxon>
        <taxon>Pseudomonadota</taxon>
        <taxon>Alphaproteobacteria</taxon>
        <taxon>Hyphomicrobiales</taxon>
        <taxon>Phyllobacteriaceae</taxon>
        <taxon>Neomesorhizobium</taxon>
    </lineage>
</organism>
<keyword evidence="1" id="KW-0812">Transmembrane</keyword>
<proteinExistence type="predicted"/>
<reference evidence="2 3" key="1">
    <citation type="submission" date="2016-10" db="EMBL/GenBank/DDBJ databases">
        <authorList>
            <person name="Varghese N."/>
            <person name="Submissions S."/>
        </authorList>
    </citation>
    <scope>NUCLEOTIDE SEQUENCE [LARGE SCALE GENOMIC DNA]</scope>
    <source>
        <strain evidence="2 3">DSM 21822</strain>
    </source>
</reference>
<protein>
    <recommendedName>
        <fullName evidence="4">DUF3971 domain-containing protein</fullName>
    </recommendedName>
</protein>
<keyword evidence="1" id="KW-1133">Transmembrane helix</keyword>
<keyword evidence="3" id="KW-1185">Reference proteome</keyword>
<accession>A0A1I4C934</accession>
<sequence>MNQEVHKHEKIRFRRDDITSLTKFPSAEGQHHLLSRKSMPSRVMRGCGFAVAGVAALLFLAVCGMVIVGMTGLGSGRLRQEAEAAIQKFAGMDVAVNIGPANLSLDPQRFIALEVYDVKFAQAGGNDMLDAGLVRFGVRFWPLMSGQVRLGNATISDARIVTAALPSRGGPDWQASLLNAEGLIDPDRVIELLFGSLHRAFDTMAVGSTRRIGLDNVEILLPEGGSVRSLLISSAELDQKTNGELSITAEAAIDGRAVHIEGTASRDNISRRITNVDLKATAPIAAAQGDAATQSPAPESATGTRVGAVDVSVTGAEGIGEEASQLSAKVKLTRAVLDLGSRGELAGDLDVTARLAKGAAKIEIEGLRFATGRSRFNFHGAVGPTPKTDDGRGGGTYRYELVSDGSTLAPADSPEAALEFVARISGSYDPVQKRLAADQFGVRTGPGELLGTASLQFAEGKAPGIFLAMTVPDMPVAHVKQLWPWFAASGARRWVMENLYGGRILDSNLQYRVAVGRMGNGVPLGHDEVFGTFNVSDTRFDVTGRIPPMRDADGTIDFRGNDIDIALSAGTVYMSSGRTVSASNGKLLVRNANRPPVIGDLAMDVAGDAAAIAELASYEPINAMRHVGLVPDEFTGGTVTGHVKAEIPLQNGVDTSKLDWLVTLAYENLSLSKPFDGQTVSEADGTIAIDPAKALIAAKARLNGAPAEIALTEPLKDGGPARERDITIVLDDNAREALIPGLGTMLAGPVKVSFKSGAEKTQQIAADLTDAKLSIPWAGWSKGPGVAADVEFTLDKTDGNIDLSDFKLSGKSFALGGDIKLAGGELSSANFDTVKLNRDDDASLTIKRSGKGYAVSIKGDALDARAVIKLSTADAEKGNGSAGSVPLSLDADIGTLIGFNGERLSNVKLAYKGVGSKVVGLTVSGATKSGATVTVKNATEGDRRTMAMQSADAGAVLRFLDIYEHMEGGTIKLALAGAADGALKGQVDATDFWVVDEPKLRSIVSTAPQGDNRSLNEAVKRDIDTSRVQFERGYATIDKGDGHLTLENGVLRGPLIGTTFQGTLYDKAGRMAMTGTFMPAYGLNRLFGELPFVGMLLGNGRDRGLIGVTYKLSGNAKSPELQINPLSVIAPGIFRSIFEFR</sequence>
<gene>
    <name evidence="2" type="ORF">SAMN04488498_11296</name>
</gene>
<dbReference type="AlphaFoldDB" id="A0A1I4C934"/>
<evidence type="ECO:0000313" key="2">
    <source>
        <dbReference type="EMBL" id="SFK77684.1"/>
    </source>
</evidence>
<evidence type="ECO:0000313" key="3">
    <source>
        <dbReference type="Proteomes" id="UP000323300"/>
    </source>
</evidence>
<feature type="transmembrane region" description="Helical" evidence="1">
    <location>
        <begin position="46"/>
        <end position="70"/>
    </location>
</feature>